<evidence type="ECO:0000313" key="4">
    <source>
        <dbReference type="EMBL" id="KAF6231567.1"/>
    </source>
</evidence>
<comment type="caution">
    <text evidence="4">The sequence shown here is derived from an EMBL/GenBank/DDBJ whole genome shotgun (WGS) entry which is preliminary data.</text>
</comment>
<dbReference type="InterPro" id="IPR044861">
    <property type="entry name" value="IPNS-like_FE2OG_OXY"/>
</dbReference>
<keyword evidence="2" id="KW-0408">Iron</keyword>
<comment type="similarity">
    <text evidence="1 2">Belongs to the iron/ascorbate-dependent oxidoreductase family.</text>
</comment>
<dbReference type="OrthoDB" id="406156at2759"/>
<reference evidence="4 5" key="1">
    <citation type="journal article" date="2020" name="Genomics">
        <title>Complete, high-quality genomes from long-read metagenomic sequencing of two wolf lichen thalli reveals enigmatic genome architecture.</title>
        <authorList>
            <person name="McKenzie S.K."/>
            <person name="Walston R.F."/>
            <person name="Allen J.L."/>
        </authorList>
    </citation>
    <scope>NUCLEOTIDE SEQUENCE [LARGE SCALE GENOMIC DNA]</scope>
    <source>
        <strain evidence="4">WasteWater2</strain>
    </source>
</reference>
<dbReference type="Proteomes" id="UP000578531">
    <property type="component" value="Unassembled WGS sequence"/>
</dbReference>
<dbReference type="InterPro" id="IPR026992">
    <property type="entry name" value="DIOX_N"/>
</dbReference>
<dbReference type="GO" id="GO:0044283">
    <property type="term" value="P:small molecule biosynthetic process"/>
    <property type="evidence" value="ECO:0007669"/>
    <property type="project" value="UniProtKB-ARBA"/>
</dbReference>
<gene>
    <name evidence="4" type="ORF">HO173_010319</name>
</gene>
<dbReference type="Gene3D" id="2.60.120.330">
    <property type="entry name" value="B-lactam Antibiotic, Isopenicillin N Synthase, Chain"/>
    <property type="match status" value="1"/>
</dbReference>
<sequence>MDARRSNGSSLQIPVIDISEASAADTAGQLVDAVARYGFVFVRGEGVGFTKQTLDNAFALSQRFFSSTIEEKQECAIQANNIGDSSPLTLSYKIPLERRGDFKEAMNFGEFTDGKAQQPLPPSLASHEAELYHFGVLCHELCIKLLRLFALGLRIDPNQGGKDWFSSRHDPSQGSSGSVLRLLHYPAVEMDKSLDTTVDIRAGAHSDYGKRQCFRRFKEKNDFTKGIGSLTLLFQRASQPGLEILTRSSSWSPVPIQPPGTEDDSYPPILVNIGDLMHFWTNGLLKSTVHRVVFPEGESEDRYSIAYFCHPSDHIEIEAVPSDMIRDRETEKRQQGVKTVTAEGYLKKRLAETYGWGKLQSPERD</sequence>
<evidence type="ECO:0000259" key="3">
    <source>
        <dbReference type="PROSITE" id="PS51471"/>
    </source>
</evidence>
<dbReference type="InterPro" id="IPR005123">
    <property type="entry name" value="Oxoglu/Fe-dep_dioxygenase_dom"/>
</dbReference>
<proteinExistence type="inferred from homology"/>
<dbReference type="AlphaFoldDB" id="A0A8H6FN27"/>
<dbReference type="Pfam" id="PF14226">
    <property type="entry name" value="DIOX_N"/>
    <property type="match status" value="1"/>
</dbReference>
<keyword evidence="2" id="KW-0479">Metal-binding</keyword>
<dbReference type="SUPFAM" id="SSF51197">
    <property type="entry name" value="Clavaminate synthase-like"/>
    <property type="match status" value="1"/>
</dbReference>
<keyword evidence="2" id="KW-0560">Oxidoreductase</keyword>
<dbReference type="InterPro" id="IPR050231">
    <property type="entry name" value="Iron_ascorbate_oxido_reductase"/>
</dbReference>
<dbReference type="GeneID" id="59291966"/>
<evidence type="ECO:0000313" key="5">
    <source>
        <dbReference type="Proteomes" id="UP000578531"/>
    </source>
</evidence>
<dbReference type="GO" id="GO:0046872">
    <property type="term" value="F:metal ion binding"/>
    <property type="evidence" value="ECO:0007669"/>
    <property type="project" value="UniProtKB-KW"/>
</dbReference>
<evidence type="ECO:0000256" key="2">
    <source>
        <dbReference type="RuleBase" id="RU003682"/>
    </source>
</evidence>
<protein>
    <recommendedName>
        <fullName evidence="3">Fe2OG dioxygenase domain-containing protein</fullName>
    </recommendedName>
</protein>
<name>A0A8H6FN27_9LECA</name>
<dbReference type="RefSeq" id="XP_037160999.1">
    <property type="nucleotide sequence ID" value="XM_037312205.1"/>
</dbReference>
<keyword evidence="5" id="KW-1185">Reference proteome</keyword>
<organism evidence="4 5">
    <name type="scientific">Letharia columbiana</name>
    <dbReference type="NCBI Taxonomy" id="112416"/>
    <lineage>
        <taxon>Eukaryota</taxon>
        <taxon>Fungi</taxon>
        <taxon>Dikarya</taxon>
        <taxon>Ascomycota</taxon>
        <taxon>Pezizomycotina</taxon>
        <taxon>Lecanoromycetes</taxon>
        <taxon>OSLEUM clade</taxon>
        <taxon>Lecanoromycetidae</taxon>
        <taxon>Lecanorales</taxon>
        <taxon>Lecanorineae</taxon>
        <taxon>Parmeliaceae</taxon>
        <taxon>Letharia</taxon>
    </lineage>
</organism>
<dbReference type="EMBL" id="JACCJC010000056">
    <property type="protein sequence ID" value="KAF6231567.1"/>
    <property type="molecule type" value="Genomic_DNA"/>
</dbReference>
<dbReference type="GO" id="GO:0016491">
    <property type="term" value="F:oxidoreductase activity"/>
    <property type="evidence" value="ECO:0007669"/>
    <property type="project" value="UniProtKB-KW"/>
</dbReference>
<accession>A0A8H6FN27</accession>
<evidence type="ECO:0000256" key="1">
    <source>
        <dbReference type="ARBA" id="ARBA00008056"/>
    </source>
</evidence>
<dbReference type="PANTHER" id="PTHR47990">
    <property type="entry name" value="2-OXOGLUTARATE (2OG) AND FE(II)-DEPENDENT OXYGENASE SUPERFAMILY PROTEIN-RELATED"/>
    <property type="match status" value="1"/>
</dbReference>
<dbReference type="PROSITE" id="PS51471">
    <property type="entry name" value="FE2OG_OXY"/>
    <property type="match status" value="1"/>
</dbReference>
<dbReference type="InterPro" id="IPR027443">
    <property type="entry name" value="IPNS-like_sf"/>
</dbReference>
<dbReference type="Pfam" id="PF03171">
    <property type="entry name" value="2OG-FeII_Oxy"/>
    <property type="match status" value="1"/>
</dbReference>
<feature type="domain" description="Fe2OG dioxygenase" evidence="3">
    <location>
        <begin position="175"/>
        <end position="311"/>
    </location>
</feature>